<proteinExistence type="predicted"/>
<dbReference type="RefSeq" id="XP_041550460.1">
    <property type="nucleotide sequence ID" value="XM_041694479.1"/>
</dbReference>
<dbReference type="PANTHER" id="PTHR46720">
    <property type="entry name" value="HYDROXYLASE, PUTATIVE (AFU_ORTHOLOGUE AFUA_3G01460)-RELATED"/>
    <property type="match status" value="1"/>
</dbReference>
<evidence type="ECO:0000256" key="3">
    <source>
        <dbReference type="ARBA" id="ARBA00023002"/>
    </source>
</evidence>
<evidence type="ECO:0000313" key="6">
    <source>
        <dbReference type="Proteomes" id="UP000654913"/>
    </source>
</evidence>
<dbReference type="SUPFAM" id="SSF51905">
    <property type="entry name" value="FAD/NAD(P)-binding domain"/>
    <property type="match status" value="1"/>
</dbReference>
<evidence type="ECO:0000259" key="4">
    <source>
        <dbReference type="Pfam" id="PF01494"/>
    </source>
</evidence>
<keyword evidence="1" id="KW-0285">Flavoprotein</keyword>
<dbReference type="KEGG" id="apuu:APUU_11094S"/>
<dbReference type="GO" id="GO:0016491">
    <property type="term" value="F:oxidoreductase activity"/>
    <property type="evidence" value="ECO:0007669"/>
    <property type="project" value="UniProtKB-KW"/>
</dbReference>
<dbReference type="AlphaFoldDB" id="A0A7R8AGS5"/>
<dbReference type="PANTHER" id="PTHR46720:SF1">
    <property type="entry name" value="HYDROXYLASE, PUTATIVE (AFU_ORTHOLOGUE AFUA_8G06050)-RELATED"/>
    <property type="match status" value="1"/>
</dbReference>
<keyword evidence="3" id="KW-0560">Oxidoreductase</keyword>
<keyword evidence="6" id="KW-1185">Reference proteome</keyword>
<dbReference type="EMBL" id="AP024443">
    <property type="protein sequence ID" value="BCS18266.1"/>
    <property type="molecule type" value="Genomic_DNA"/>
</dbReference>
<dbReference type="InterPro" id="IPR002938">
    <property type="entry name" value="FAD-bd"/>
</dbReference>
<dbReference type="Proteomes" id="UP000654913">
    <property type="component" value="Chromosome 1"/>
</dbReference>
<dbReference type="SUPFAM" id="SSF54373">
    <property type="entry name" value="FAD-linked reductases, C-terminal domain"/>
    <property type="match status" value="1"/>
</dbReference>
<dbReference type="PRINTS" id="PR00420">
    <property type="entry name" value="RNGMNOXGNASE"/>
</dbReference>
<dbReference type="Pfam" id="PF01494">
    <property type="entry name" value="FAD_binding_3"/>
    <property type="match status" value="1"/>
</dbReference>
<evidence type="ECO:0000313" key="5">
    <source>
        <dbReference type="EMBL" id="BCS18266.1"/>
    </source>
</evidence>
<keyword evidence="2" id="KW-0274">FAD</keyword>
<gene>
    <name evidence="5" type="ORF">APUU_11094S</name>
</gene>
<evidence type="ECO:0000256" key="2">
    <source>
        <dbReference type="ARBA" id="ARBA00022827"/>
    </source>
</evidence>
<dbReference type="GO" id="GO:0044550">
    <property type="term" value="P:secondary metabolite biosynthetic process"/>
    <property type="evidence" value="ECO:0007669"/>
    <property type="project" value="TreeGrafter"/>
</dbReference>
<protein>
    <recommendedName>
        <fullName evidence="4">FAD-binding domain-containing protein</fullName>
    </recommendedName>
</protein>
<accession>A0A7R8AGS5</accession>
<organism evidence="5 6">
    <name type="scientific">Aspergillus puulaauensis</name>
    <dbReference type="NCBI Taxonomy" id="1220207"/>
    <lineage>
        <taxon>Eukaryota</taxon>
        <taxon>Fungi</taxon>
        <taxon>Dikarya</taxon>
        <taxon>Ascomycota</taxon>
        <taxon>Pezizomycotina</taxon>
        <taxon>Eurotiomycetes</taxon>
        <taxon>Eurotiomycetidae</taxon>
        <taxon>Eurotiales</taxon>
        <taxon>Aspergillaceae</taxon>
        <taxon>Aspergillus</taxon>
    </lineage>
</organism>
<sequence length="422" mass="47329">MFRIAIIGGGIGGLFTALCIHHRASQVQIQIDIYEQAPEYKEIGAGVGIGPNAVELIRKIGLLDETKRIAGDRSGIWLSFRRYDTGEEVLTVNTPKEGNTTQLPMHRAEFLEVLVQAVRRRGAAVLHTDKRCRGLEDRGNEMVVSFEDGTSATANLVIGADGIHSAVRSHYVRDTAQYGGMVVYRGLCDIEKIKDKWPISTYAALFMAPGRHFLTFPISSNRILNVVGFVSTPFEKLGDVRESWTLAGERKEIEEEFKEFAPAVQEVIQNMDTNPLKWILFDRKSSPQWIFAKGKVALLGDAAHAMCPHQGAGAGQAMEDGYIIGRALQDFFHGSGTQSFLEQSLSLYHSIRYSRSQRVQTTSREAGDLYEMKAENVKDRTYDEGLPIVKSMIEDRMSWIWSEDIDKVYEQARQEQRAYASL</sequence>
<name>A0A7R8AGS5_9EURO</name>
<dbReference type="GeneID" id="64968271"/>
<reference evidence="5" key="2">
    <citation type="submission" date="2021-02" db="EMBL/GenBank/DDBJ databases">
        <title>Aspergillus puulaauensis MK2 genome sequence.</title>
        <authorList>
            <person name="Futagami T."/>
            <person name="Mori K."/>
            <person name="Kadooka C."/>
            <person name="Tanaka T."/>
        </authorList>
    </citation>
    <scope>NUCLEOTIDE SEQUENCE</scope>
    <source>
        <strain evidence="5">MK2</strain>
    </source>
</reference>
<evidence type="ECO:0000256" key="1">
    <source>
        <dbReference type="ARBA" id="ARBA00022630"/>
    </source>
</evidence>
<dbReference type="OrthoDB" id="417877at2759"/>
<dbReference type="InterPro" id="IPR036188">
    <property type="entry name" value="FAD/NAD-bd_sf"/>
</dbReference>
<reference evidence="5" key="1">
    <citation type="submission" date="2021-01" db="EMBL/GenBank/DDBJ databases">
        <authorList>
            <consortium name="Aspergillus puulaauensis MK2 genome sequencing consortium"/>
            <person name="Kazuki M."/>
            <person name="Futagami T."/>
        </authorList>
    </citation>
    <scope>NUCLEOTIDE SEQUENCE</scope>
    <source>
        <strain evidence="5">MK2</strain>
    </source>
</reference>
<dbReference type="Gene3D" id="3.50.50.60">
    <property type="entry name" value="FAD/NAD(P)-binding domain"/>
    <property type="match status" value="1"/>
</dbReference>
<feature type="domain" description="FAD-binding" evidence="4">
    <location>
        <begin position="4"/>
        <end position="359"/>
    </location>
</feature>
<dbReference type="GO" id="GO:0071949">
    <property type="term" value="F:FAD binding"/>
    <property type="evidence" value="ECO:0007669"/>
    <property type="project" value="InterPro"/>
</dbReference>
<dbReference type="InterPro" id="IPR051104">
    <property type="entry name" value="FAD_monoxygenase"/>
</dbReference>